<sequence>MNGDHEWGAALAEAVRLREQGQPEQARERLLELAEEYPRSAEVAYQTAWVHDVLGLEAGAVPFYERALSVPGLAGEDRHGVFLGLGSTYRILGRYEEALRTLRRGLDEFPDDAALQAFLAMALYNTGDSREAVGTLLRVLASSSADRRVREYRRAIEHYADDLDAVEQ</sequence>
<proteinExistence type="predicted"/>
<dbReference type="InterPro" id="IPR019734">
    <property type="entry name" value="TPR_rpt"/>
</dbReference>
<evidence type="ECO:0000313" key="4">
    <source>
        <dbReference type="Proteomes" id="UP000664167"/>
    </source>
</evidence>
<reference evidence="3" key="1">
    <citation type="submission" date="2021-03" db="EMBL/GenBank/DDBJ databases">
        <title>Streptomyces poriferae sp. nov., a novel marine sponge-derived Actinobacteria species with anti-MRSA activity.</title>
        <authorList>
            <person name="Sandoval-Powers M."/>
            <person name="Kralova S."/>
            <person name="Nguyen G.-S."/>
            <person name="Fawwal D."/>
            <person name="Degnes K."/>
            <person name="Klinkenberg G."/>
            <person name="Sletta H."/>
            <person name="Wentzel A."/>
            <person name="Liles M.R."/>
        </authorList>
    </citation>
    <scope>NUCLEOTIDE SEQUENCE</scope>
    <source>
        <strain evidence="3">DSM 41794</strain>
    </source>
</reference>
<dbReference type="Proteomes" id="UP000664167">
    <property type="component" value="Unassembled WGS sequence"/>
</dbReference>
<dbReference type="Pfam" id="PF13174">
    <property type="entry name" value="TPR_6"/>
    <property type="match status" value="1"/>
</dbReference>
<gene>
    <name evidence="3" type="ORF">J0695_13255</name>
</gene>
<dbReference type="SMART" id="SM00028">
    <property type="entry name" value="TPR"/>
    <property type="match status" value="2"/>
</dbReference>
<dbReference type="Pfam" id="PF12688">
    <property type="entry name" value="TPR_5"/>
    <property type="match status" value="1"/>
</dbReference>
<evidence type="ECO:0000313" key="3">
    <source>
        <dbReference type="EMBL" id="MBO0512767.1"/>
    </source>
</evidence>
<dbReference type="InterPro" id="IPR041656">
    <property type="entry name" value="TPR_5"/>
</dbReference>
<dbReference type="Gene3D" id="1.25.40.10">
    <property type="entry name" value="Tetratricopeptide repeat domain"/>
    <property type="match status" value="1"/>
</dbReference>
<dbReference type="EMBL" id="JAFLRJ010000117">
    <property type="protein sequence ID" value="MBO0512767.1"/>
    <property type="molecule type" value="Genomic_DNA"/>
</dbReference>
<comment type="caution">
    <text evidence="3">The sequence shown here is derived from an EMBL/GenBank/DDBJ whole genome shotgun (WGS) entry which is preliminary data.</text>
</comment>
<organism evidence="3 4">
    <name type="scientific">Streptomyces beijiangensis</name>
    <dbReference type="NCBI Taxonomy" id="163361"/>
    <lineage>
        <taxon>Bacteria</taxon>
        <taxon>Bacillati</taxon>
        <taxon>Actinomycetota</taxon>
        <taxon>Actinomycetes</taxon>
        <taxon>Kitasatosporales</taxon>
        <taxon>Streptomycetaceae</taxon>
        <taxon>Streptomyces</taxon>
    </lineage>
</organism>
<dbReference type="AlphaFoldDB" id="A0A939F649"/>
<dbReference type="InterPro" id="IPR011990">
    <property type="entry name" value="TPR-like_helical_dom_sf"/>
</dbReference>
<accession>A0A939F649</accession>
<evidence type="ECO:0000256" key="1">
    <source>
        <dbReference type="PROSITE-ProRule" id="PRU00339"/>
    </source>
</evidence>
<protein>
    <submittedName>
        <fullName evidence="3">Tetratricopeptide repeat protein</fullName>
    </submittedName>
</protein>
<dbReference type="RefSeq" id="WP_206962202.1">
    <property type="nucleotide sequence ID" value="NZ_BAAAJJ010000009.1"/>
</dbReference>
<keyword evidence="4" id="KW-1185">Reference proteome</keyword>
<feature type="domain" description="Tetratrico peptide repeat group 5" evidence="2">
    <location>
        <begin position="43"/>
        <end position="163"/>
    </location>
</feature>
<dbReference type="PROSITE" id="PS50005">
    <property type="entry name" value="TPR"/>
    <property type="match status" value="1"/>
</dbReference>
<name>A0A939F649_9ACTN</name>
<feature type="repeat" description="TPR" evidence="1">
    <location>
        <begin position="79"/>
        <end position="112"/>
    </location>
</feature>
<evidence type="ECO:0000259" key="2">
    <source>
        <dbReference type="Pfam" id="PF12688"/>
    </source>
</evidence>
<dbReference type="SUPFAM" id="SSF48452">
    <property type="entry name" value="TPR-like"/>
    <property type="match status" value="1"/>
</dbReference>
<keyword evidence="1" id="KW-0802">TPR repeat</keyword>